<evidence type="ECO:0000313" key="1">
    <source>
        <dbReference type="EMBL" id="KAJ8950801.1"/>
    </source>
</evidence>
<organism evidence="1 2">
    <name type="scientific">Aromia moschata</name>
    <dbReference type="NCBI Taxonomy" id="1265417"/>
    <lineage>
        <taxon>Eukaryota</taxon>
        <taxon>Metazoa</taxon>
        <taxon>Ecdysozoa</taxon>
        <taxon>Arthropoda</taxon>
        <taxon>Hexapoda</taxon>
        <taxon>Insecta</taxon>
        <taxon>Pterygota</taxon>
        <taxon>Neoptera</taxon>
        <taxon>Endopterygota</taxon>
        <taxon>Coleoptera</taxon>
        <taxon>Polyphaga</taxon>
        <taxon>Cucujiformia</taxon>
        <taxon>Chrysomeloidea</taxon>
        <taxon>Cerambycidae</taxon>
        <taxon>Cerambycinae</taxon>
        <taxon>Callichromatini</taxon>
        <taxon>Aromia</taxon>
    </lineage>
</organism>
<comment type="caution">
    <text evidence="1">The sequence shown here is derived from an EMBL/GenBank/DDBJ whole genome shotgun (WGS) entry which is preliminary data.</text>
</comment>
<dbReference type="EMBL" id="JAPWTK010000094">
    <property type="protein sequence ID" value="KAJ8950801.1"/>
    <property type="molecule type" value="Genomic_DNA"/>
</dbReference>
<dbReference type="PANTHER" id="PTHR21301">
    <property type="entry name" value="REVERSE TRANSCRIPTASE"/>
    <property type="match status" value="1"/>
</dbReference>
<sequence>MRLATPDLDFGEETWKGGNNNSSFQLILNADWISAIGTYNKLSKTNYFLKISFGQMKVTFNGWRHQALVLIRIQRRPRPPKAGNIWTFQHDFIPNVHLFSVYTRDLDALVRPDLLKKTNIMVNTFNNMRERQWSLVQVDVDDIFAVFDTKAISLDNFVAKLNNHFPTIKFTYEMEHNEQLQFLDVLVIRNSENKLEFDVHIV</sequence>
<reference evidence="1" key="1">
    <citation type="journal article" date="2023" name="Insect Mol. Biol.">
        <title>Genome sequencing provides insights into the evolution of gene families encoding plant cell wall-degrading enzymes in longhorned beetles.</title>
        <authorList>
            <person name="Shin N.R."/>
            <person name="Okamura Y."/>
            <person name="Kirsch R."/>
            <person name="Pauchet Y."/>
        </authorList>
    </citation>
    <scope>NUCLEOTIDE SEQUENCE</scope>
    <source>
        <strain evidence="1">AMC_N1</strain>
    </source>
</reference>
<proteinExistence type="predicted"/>
<dbReference type="PANTHER" id="PTHR21301:SF10">
    <property type="entry name" value="REVERSE TRANSCRIPTASE DOMAIN-CONTAINING PROTEIN"/>
    <property type="match status" value="1"/>
</dbReference>
<evidence type="ECO:0000313" key="2">
    <source>
        <dbReference type="Proteomes" id="UP001162162"/>
    </source>
</evidence>
<keyword evidence="2" id="KW-1185">Reference proteome</keyword>
<protein>
    <submittedName>
        <fullName evidence="1">Uncharacterized protein</fullName>
    </submittedName>
</protein>
<gene>
    <name evidence="1" type="ORF">NQ318_012662</name>
</gene>
<dbReference type="AlphaFoldDB" id="A0AAV8YHQ0"/>
<name>A0AAV8YHQ0_9CUCU</name>
<accession>A0AAV8YHQ0</accession>
<dbReference type="Proteomes" id="UP001162162">
    <property type="component" value="Unassembled WGS sequence"/>
</dbReference>